<comment type="caution">
    <text evidence="2">The sequence shown here is derived from an EMBL/GenBank/DDBJ whole genome shotgun (WGS) entry which is preliminary data.</text>
</comment>
<dbReference type="Proteomes" id="UP000237105">
    <property type="component" value="Unassembled WGS sequence"/>
</dbReference>
<sequence>MGRPGFGPSKSPAGQPARARLYFILIGPSRPGPARSPPKARDGRAGPGRPAHFATS</sequence>
<proteinExistence type="predicted"/>
<protein>
    <submittedName>
        <fullName evidence="2">Uncharacterized protein</fullName>
    </submittedName>
</protein>
<organism evidence="2 3">
    <name type="scientific">Parasponia andersonii</name>
    <name type="common">Sponia andersonii</name>
    <dbReference type="NCBI Taxonomy" id="3476"/>
    <lineage>
        <taxon>Eukaryota</taxon>
        <taxon>Viridiplantae</taxon>
        <taxon>Streptophyta</taxon>
        <taxon>Embryophyta</taxon>
        <taxon>Tracheophyta</taxon>
        <taxon>Spermatophyta</taxon>
        <taxon>Magnoliopsida</taxon>
        <taxon>eudicotyledons</taxon>
        <taxon>Gunneridae</taxon>
        <taxon>Pentapetalae</taxon>
        <taxon>rosids</taxon>
        <taxon>fabids</taxon>
        <taxon>Rosales</taxon>
        <taxon>Cannabaceae</taxon>
        <taxon>Parasponia</taxon>
    </lineage>
</organism>
<keyword evidence="3" id="KW-1185">Reference proteome</keyword>
<name>A0A2P5A9I7_PARAD</name>
<evidence type="ECO:0000256" key="1">
    <source>
        <dbReference type="SAM" id="MobiDB-lite"/>
    </source>
</evidence>
<evidence type="ECO:0000313" key="2">
    <source>
        <dbReference type="EMBL" id="PON33206.1"/>
    </source>
</evidence>
<feature type="non-terminal residue" evidence="2">
    <location>
        <position position="56"/>
    </location>
</feature>
<dbReference type="AlphaFoldDB" id="A0A2P5A9I7"/>
<feature type="region of interest" description="Disordered" evidence="1">
    <location>
        <begin position="27"/>
        <end position="56"/>
    </location>
</feature>
<reference evidence="3" key="1">
    <citation type="submission" date="2016-06" db="EMBL/GenBank/DDBJ databases">
        <title>Parallel loss of symbiosis genes in relatives of nitrogen-fixing non-legume Parasponia.</title>
        <authorList>
            <person name="Van Velzen R."/>
            <person name="Holmer R."/>
            <person name="Bu F."/>
            <person name="Rutten L."/>
            <person name="Van Zeijl A."/>
            <person name="Liu W."/>
            <person name="Santuari L."/>
            <person name="Cao Q."/>
            <person name="Sharma T."/>
            <person name="Shen D."/>
            <person name="Roswanjaya Y."/>
            <person name="Wardhani T."/>
            <person name="Kalhor M.S."/>
            <person name="Jansen J."/>
            <person name="Van den Hoogen J."/>
            <person name="Gungor B."/>
            <person name="Hartog M."/>
            <person name="Hontelez J."/>
            <person name="Verver J."/>
            <person name="Yang W.-C."/>
            <person name="Schijlen E."/>
            <person name="Repin R."/>
            <person name="Schilthuizen M."/>
            <person name="Schranz E."/>
            <person name="Heidstra R."/>
            <person name="Miyata K."/>
            <person name="Fedorova E."/>
            <person name="Kohlen W."/>
            <person name="Bisseling T."/>
            <person name="Smit S."/>
            <person name="Geurts R."/>
        </authorList>
    </citation>
    <scope>NUCLEOTIDE SEQUENCE [LARGE SCALE GENOMIC DNA]</scope>
    <source>
        <strain evidence="3">cv. WU1-14</strain>
    </source>
</reference>
<accession>A0A2P5A9I7</accession>
<gene>
    <name evidence="2" type="ORF">PanWU01x14_354640</name>
</gene>
<dbReference type="EMBL" id="JXTB01000749">
    <property type="protein sequence ID" value="PON33206.1"/>
    <property type="molecule type" value="Genomic_DNA"/>
</dbReference>
<evidence type="ECO:0000313" key="3">
    <source>
        <dbReference type="Proteomes" id="UP000237105"/>
    </source>
</evidence>